<evidence type="ECO:0000256" key="2">
    <source>
        <dbReference type="ARBA" id="ARBA00023125"/>
    </source>
</evidence>
<reference evidence="6" key="1">
    <citation type="journal article" date="2019" name="Int. J. Syst. Evol. Microbiol.">
        <title>The Global Catalogue of Microorganisms (GCM) 10K type strain sequencing project: providing services to taxonomists for standard genome sequencing and annotation.</title>
        <authorList>
            <consortium name="The Broad Institute Genomics Platform"/>
            <consortium name="The Broad Institute Genome Sequencing Center for Infectious Disease"/>
            <person name="Wu L."/>
            <person name="Ma J."/>
        </authorList>
    </citation>
    <scope>NUCLEOTIDE SEQUENCE [LARGE SCALE GENOMIC DNA]</scope>
    <source>
        <strain evidence="6">CGMCC 4.1622</strain>
    </source>
</reference>
<name>A0ABW0V6P2_9ACTN</name>
<dbReference type="PRINTS" id="PR00598">
    <property type="entry name" value="HTHMARR"/>
</dbReference>
<evidence type="ECO:0000313" key="6">
    <source>
        <dbReference type="Proteomes" id="UP001596066"/>
    </source>
</evidence>
<proteinExistence type="predicted"/>
<dbReference type="PANTHER" id="PTHR42756:SF1">
    <property type="entry name" value="TRANSCRIPTIONAL REPRESSOR OF EMRAB OPERON"/>
    <property type="match status" value="1"/>
</dbReference>
<sequence length="164" mass="17967">MDEVDLIVEQWQRERPELDLSAVGTAGRFGRFAMLAGRVVDDVFKQHGLQRGEFDVLATLRRSGPPYVLIPSALAATLMMSRAGMTSRIDRLEAAGLVERRLDPDDRRSFQVALTDEGMATVDAAMTDHAATEARLLAPLTAAEHAALDSILRKLLDAVEPSRP</sequence>
<keyword evidence="3" id="KW-0804">Transcription</keyword>
<keyword evidence="1" id="KW-0805">Transcription regulation</keyword>
<dbReference type="InterPro" id="IPR036388">
    <property type="entry name" value="WH-like_DNA-bd_sf"/>
</dbReference>
<comment type="caution">
    <text evidence="5">The sequence shown here is derived from an EMBL/GenBank/DDBJ whole genome shotgun (WGS) entry which is preliminary data.</text>
</comment>
<dbReference type="InterPro" id="IPR000835">
    <property type="entry name" value="HTH_MarR-typ"/>
</dbReference>
<dbReference type="RefSeq" id="WP_346146147.1">
    <property type="nucleotide sequence ID" value="NZ_BAAAUA010000026.1"/>
</dbReference>
<protein>
    <submittedName>
        <fullName evidence="5">MarR family winged helix-turn-helix transcriptional regulator</fullName>
    </submittedName>
</protein>
<evidence type="ECO:0000256" key="3">
    <source>
        <dbReference type="ARBA" id="ARBA00023163"/>
    </source>
</evidence>
<evidence type="ECO:0000313" key="5">
    <source>
        <dbReference type="EMBL" id="MFC5641520.1"/>
    </source>
</evidence>
<dbReference type="Pfam" id="PF12802">
    <property type="entry name" value="MarR_2"/>
    <property type="match status" value="1"/>
</dbReference>
<dbReference type="EMBL" id="JBHSOC010000012">
    <property type="protein sequence ID" value="MFC5641520.1"/>
    <property type="molecule type" value="Genomic_DNA"/>
</dbReference>
<dbReference type="InterPro" id="IPR036390">
    <property type="entry name" value="WH_DNA-bd_sf"/>
</dbReference>
<dbReference type="PROSITE" id="PS50995">
    <property type="entry name" value="HTH_MARR_2"/>
    <property type="match status" value="1"/>
</dbReference>
<accession>A0ABW0V6P2</accession>
<organism evidence="5 6">
    <name type="scientific">Kitasatospora cinereorecta</name>
    <dbReference type="NCBI Taxonomy" id="285560"/>
    <lineage>
        <taxon>Bacteria</taxon>
        <taxon>Bacillati</taxon>
        <taxon>Actinomycetota</taxon>
        <taxon>Actinomycetes</taxon>
        <taxon>Kitasatosporales</taxon>
        <taxon>Streptomycetaceae</taxon>
        <taxon>Kitasatospora</taxon>
    </lineage>
</organism>
<keyword evidence="6" id="KW-1185">Reference proteome</keyword>
<dbReference type="SUPFAM" id="SSF46785">
    <property type="entry name" value="Winged helix' DNA-binding domain"/>
    <property type="match status" value="1"/>
</dbReference>
<gene>
    <name evidence="5" type="ORF">ACFPZF_09115</name>
</gene>
<dbReference type="PANTHER" id="PTHR42756">
    <property type="entry name" value="TRANSCRIPTIONAL REGULATOR, MARR"/>
    <property type="match status" value="1"/>
</dbReference>
<dbReference type="Gene3D" id="1.10.10.10">
    <property type="entry name" value="Winged helix-like DNA-binding domain superfamily/Winged helix DNA-binding domain"/>
    <property type="match status" value="1"/>
</dbReference>
<keyword evidence="2" id="KW-0238">DNA-binding</keyword>
<feature type="domain" description="HTH marR-type" evidence="4">
    <location>
        <begin position="1"/>
        <end position="157"/>
    </location>
</feature>
<evidence type="ECO:0000256" key="1">
    <source>
        <dbReference type="ARBA" id="ARBA00023015"/>
    </source>
</evidence>
<evidence type="ECO:0000259" key="4">
    <source>
        <dbReference type="PROSITE" id="PS50995"/>
    </source>
</evidence>
<dbReference type="SMART" id="SM00347">
    <property type="entry name" value="HTH_MARR"/>
    <property type="match status" value="1"/>
</dbReference>
<dbReference type="Proteomes" id="UP001596066">
    <property type="component" value="Unassembled WGS sequence"/>
</dbReference>